<dbReference type="Pfam" id="PF03350">
    <property type="entry name" value="UPF0114"/>
    <property type="match status" value="1"/>
</dbReference>
<keyword evidence="1" id="KW-0472">Membrane</keyword>
<gene>
    <name evidence="2" type="ordered locus">MTR_3g032770</name>
</gene>
<accession>G7J0T2</accession>
<evidence type="ECO:0000313" key="2">
    <source>
        <dbReference type="EMBL" id="AES69652.1"/>
    </source>
</evidence>
<dbReference type="AlphaFoldDB" id="G7J0T2"/>
<dbReference type="InterPro" id="IPR005134">
    <property type="entry name" value="UPF0114"/>
</dbReference>
<reference evidence="3" key="3">
    <citation type="submission" date="2015-04" db="UniProtKB">
        <authorList>
            <consortium name="EnsemblPlants"/>
        </authorList>
    </citation>
    <scope>IDENTIFICATION</scope>
    <source>
        <strain evidence="3">cv. Jemalong A17</strain>
    </source>
</reference>
<reference evidence="2 4" key="2">
    <citation type="journal article" date="2014" name="BMC Genomics">
        <title>An improved genome release (version Mt4.0) for the model legume Medicago truncatula.</title>
        <authorList>
            <person name="Tang H."/>
            <person name="Krishnakumar V."/>
            <person name="Bidwell S."/>
            <person name="Rosen B."/>
            <person name="Chan A."/>
            <person name="Zhou S."/>
            <person name="Gentzbittel L."/>
            <person name="Childs K.L."/>
            <person name="Yandell M."/>
            <person name="Gundlach H."/>
            <person name="Mayer K.F."/>
            <person name="Schwartz D.C."/>
            <person name="Town C.D."/>
        </authorList>
    </citation>
    <scope>GENOME REANNOTATION</scope>
    <source>
        <strain evidence="3 4">cv. Jemalong A17</strain>
    </source>
</reference>
<dbReference type="Proteomes" id="UP000002051">
    <property type="component" value="Chromosome 3"/>
</dbReference>
<dbReference type="GO" id="GO:0009941">
    <property type="term" value="C:chloroplast envelope"/>
    <property type="evidence" value="ECO:0000318"/>
    <property type="project" value="GO_Central"/>
</dbReference>
<dbReference type="EnsemblPlants" id="AES69652">
    <property type="protein sequence ID" value="AES69652"/>
    <property type="gene ID" value="MTR_3g032770"/>
</dbReference>
<evidence type="ECO:0000256" key="1">
    <source>
        <dbReference type="SAM" id="Phobius"/>
    </source>
</evidence>
<evidence type="ECO:0000313" key="3">
    <source>
        <dbReference type="EnsemblPlants" id="AES69652"/>
    </source>
</evidence>
<dbReference type="PANTHER" id="PTHR31721:SF1">
    <property type="entry name" value="OS07G0656700 PROTEIN"/>
    <property type="match status" value="1"/>
</dbReference>
<dbReference type="STRING" id="3880.G7J0T2"/>
<keyword evidence="1" id="KW-1133">Transmembrane helix</keyword>
<dbReference type="PANTHER" id="PTHR31721">
    <property type="entry name" value="OS06G0710300 PROTEIN"/>
    <property type="match status" value="1"/>
</dbReference>
<name>G7J0T2_MEDTR</name>
<organism evidence="2 4">
    <name type="scientific">Medicago truncatula</name>
    <name type="common">Barrel medic</name>
    <name type="synonym">Medicago tribuloides</name>
    <dbReference type="NCBI Taxonomy" id="3880"/>
    <lineage>
        <taxon>Eukaryota</taxon>
        <taxon>Viridiplantae</taxon>
        <taxon>Streptophyta</taxon>
        <taxon>Embryophyta</taxon>
        <taxon>Tracheophyta</taxon>
        <taxon>Spermatophyta</taxon>
        <taxon>Magnoliopsida</taxon>
        <taxon>eudicotyledons</taxon>
        <taxon>Gunneridae</taxon>
        <taxon>Pentapetalae</taxon>
        <taxon>rosids</taxon>
        <taxon>fabids</taxon>
        <taxon>Fabales</taxon>
        <taxon>Fabaceae</taxon>
        <taxon>Papilionoideae</taxon>
        <taxon>50 kb inversion clade</taxon>
        <taxon>NPAAA clade</taxon>
        <taxon>Hologalegina</taxon>
        <taxon>IRL clade</taxon>
        <taxon>Trifolieae</taxon>
        <taxon>Medicago</taxon>
    </lineage>
</organism>
<dbReference type="PaxDb" id="3880-AES69652"/>
<keyword evidence="4" id="KW-1185">Reference proteome</keyword>
<dbReference type="EMBL" id="CM001219">
    <property type="protein sequence ID" value="AES69652.1"/>
    <property type="molecule type" value="Genomic_DNA"/>
</dbReference>
<proteinExistence type="predicted"/>
<feature type="transmembrane region" description="Helical" evidence="1">
    <location>
        <begin position="38"/>
        <end position="58"/>
    </location>
</feature>
<keyword evidence="1 2" id="KW-0812">Transmembrane</keyword>
<evidence type="ECO:0000313" key="4">
    <source>
        <dbReference type="Proteomes" id="UP000002051"/>
    </source>
</evidence>
<sequence>MLAKQPGCVYIVDAYKVYWSSCVKGVHTGKMVLRLVEAVAADVYLAGTVMLIFGMGLYETLFSNKKDWCTRHCNILKSYLEVNTNTIINFCSLYNIWKKLKFLAKCN</sequence>
<protein>
    <submittedName>
        <fullName evidence="2">Transmembrane protein, putative</fullName>
    </submittedName>
</protein>
<reference evidence="2 4" key="1">
    <citation type="journal article" date="2011" name="Nature">
        <title>The Medicago genome provides insight into the evolution of rhizobial symbioses.</title>
        <authorList>
            <person name="Young N.D."/>
            <person name="Debelle F."/>
            <person name="Oldroyd G.E."/>
            <person name="Geurts R."/>
            <person name="Cannon S.B."/>
            <person name="Udvardi M.K."/>
            <person name="Benedito V.A."/>
            <person name="Mayer K.F."/>
            <person name="Gouzy J."/>
            <person name="Schoof H."/>
            <person name="Van de Peer Y."/>
            <person name="Proost S."/>
            <person name="Cook D.R."/>
            <person name="Meyers B.C."/>
            <person name="Spannagl M."/>
            <person name="Cheung F."/>
            <person name="De Mita S."/>
            <person name="Krishnakumar V."/>
            <person name="Gundlach H."/>
            <person name="Zhou S."/>
            <person name="Mudge J."/>
            <person name="Bharti A.K."/>
            <person name="Murray J.D."/>
            <person name="Naoumkina M.A."/>
            <person name="Rosen B."/>
            <person name="Silverstein K.A."/>
            <person name="Tang H."/>
            <person name="Rombauts S."/>
            <person name="Zhao P.X."/>
            <person name="Zhou P."/>
            <person name="Barbe V."/>
            <person name="Bardou P."/>
            <person name="Bechner M."/>
            <person name="Bellec A."/>
            <person name="Berger A."/>
            <person name="Berges H."/>
            <person name="Bidwell S."/>
            <person name="Bisseling T."/>
            <person name="Choisne N."/>
            <person name="Couloux A."/>
            <person name="Denny R."/>
            <person name="Deshpande S."/>
            <person name="Dai X."/>
            <person name="Doyle J.J."/>
            <person name="Dudez A.M."/>
            <person name="Farmer A.D."/>
            <person name="Fouteau S."/>
            <person name="Franken C."/>
            <person name="Gibelin C."/>
            <person name="Gish J."/>
            <person name="Goldstein S."/>
            <person name="Gonzalez A.J."/>
            <person name="Green P.J."/>
            <person name="Hallab A."/>
            <person name="Hartog M."/>
            <person name="Hua A."/>
            <person name="Humphray S.J."/>
            <person name="Jeong D.H."/>
            <person name="Jing Y."/>
            <person name="Jocker A."/>
            <person name="Kenton S.M."/>
            <person name="Kim D.J."/>
            <person name="Klee K."/>
            <person name="Lai H."/>
            <person name="Lang C."/>
            <person name="Lin S."/>
            <person name="Macmil S.L."/>
            <person name="Magdelenat G."/>
            <person name="Matthews L."/>
            <person name="McCorrison J."/>
            <person name="Monaghan E.L."/>
            <person name="Mun J.H."/>
            <person name="Najar F.Z."/>
            <person name="Nicholson C."/>
            <person name="Noirot C."/>
            <person name="O'Bleness M."/>
            <person name="Paule C.R."/>
            <person name="Poulain J."/>
            <person name="Prion F."/>
            <person name="Qin B."/>
            <person name="Qu C."/>
            <person name="Retzel E.F."/>
            <person name="Riddle C."/>
            <person name="Sallet E."/>
            <person name="Samain S."/>
            <person name="Samson N."/>
            <person name="Sanders I."/>
            <person name="Saurat O."/>
            <person name="Scarpelli C."/>
            <person name="Schiex T."/>
            <person name="Segurens B."/>
            <person name="Severin A.J."/>
            <person name="Sherrier D.J."/>
            <person name="Shi R."/>
            <person name="Sims S."/>
            <person name="Singer S.R."/>
            <person name="Sinharoy S."/>
            <person name="Sterck L."/>
            <person name="Viollet A."/>
            <person name="Wang B.B."/>
            <person name="Wang K."/>
            <person name="Wang M."/>
            <person name="Wang X."/>
            <person name="Warfsmann J."/>
            <person name="Weissenbach J."/>
            <person name="White D.D."/>
            <person name="White J.D."/>
            <person name="Wiley G.B."/>
            <person name="Wincker P."/>
            <person name="Xing Y."/>
            <person name="Yang L."/>
            <person name="Yao Z."/>
            <person name="Ying F."/>
            <person name="Zhai J."/>
            <person name="Zhou L."/>
            <person name="Zuber A."/>
            <person name="Denarie J."/>
            <person name="Dixon R.A."/>
            <person name="May G.D."/>
            <person name="Schwartz D.C."/>
            <person name="Rogers J."/>
            <person name="Quetier F."/>
            <person name="Town C.D."/>
            <person name="Roe B.A."/>
        </authorList>
    </citation>
    <scope>NUCLEOTIDE SEQUENCE [LARGE SCALE GENOMIC DNA]</scope>
    <source>
        <strain evidence="2">A17</strain>
        <strain evidence="3 4">cv. Jemalong A17</strain>
    </source>
</reference>
<dbReference type="HOGENOM" id="CLU_2213817_0_0_1"/>